<dbReference type="EMBL" id="CP098242">
    <property type="protein sequence ID" value="WAW10471.1"/>
    <property type="molecule type" value="Genomic_DNA"/>
</dbReference>
<dbReference type="InterPro" id="IPR048279">
    <property type="entry name" value="MdtK-like"/>
</dbReference>
<feature type="transmembrane region" description="Helical" evidence="10">
    <location>
        <begin position="394"/>
        <end position="415"/>
    </location>
</feature>
<keyword evidence="8 10" id="KW-0472">Membrane</keyword>
<evidence type="ECO:0000256" key="7">
    <source>
        <dbReference type="ARBA" id="ARBA00023065"/>
    </source>
</evidence>
<feature type="transmembrane region" description="Helical" evidence="10">
    <location>
        <begin position="48"/>
        <end position="69"/>
    </location>
</feature>
<evidence type="ECO:0000256" key="2">
    <source>
        <dbReference type="ARBA" id="ARBA00022448"/>
    </source>
</evidence>
<feature type="transmembrane region" description="Helical" evidence="10">
    <location>
        <begin position="361"/>
        <end position="382"/>
    </location>
</feature>
<evidence type="ECO:0000256" key="3">
    <source>
        <dbReference type="ARBA" id="ARBA00022449"/>
    </source>
</evidence>
<keyword evidence="3" id="KW-0050">Antiport</keyword>
<comment type="subcellular location">
    <subcellularLocation>
        <location evidence="1">Cell inner membrane</location>
        <topology evidence="1">Multi-pass membrane protein</topology>
    </subcellularLocation>
</comment>
<dbReference type="PIRSF" id="PIRSF006603">
    <property type="entry name" value="DinF"/>
    <property type="match status" value="1"/>
</dbReference>
<feature type="transmembrane region" description="Helical" evidence="10">
    <location>
        <begin position="20"/>
        <end position="41"/>
    </location>
</feature>
<keyword evidence="2" id="KW-0813">Transport</keyword>
<feature type="transmembrane region" description="Helical" evidence="10">
    <location>
        <begin position="165"/>
        <end position="188"/>
    </location>
</feature>
<keyword evidence="6 10" id="KW-1133">Transmembrane helix</keyword>
<dbReference type="KEGG" id="ovb:NB640_02080"/>
<dbReference type="GO" id="GO:0005886">
    <property type="term" value="C:plasma membrane"/>
    <property type="evidence" value="ECO:0007669"/>
    <property type="project" value="UniProtKB-SubCell"/>
</dbReference>
<dbReference type="RefSeq" id="WP_269309487.1">
    <property type="nucleotide sequence ID" value="NZ_CP098242.1"/>
</dbReference>
<evidence type="ECO:0000313" key="12">
    <source>
        <dbReference type="Proteomes" id="UP001156215"/>
    </source>
</evidence>
<organism evidence="11 12">
    <name type="scientific">Oxalobacter vibrioformis</name>
    <dbReference type="NCBI Taxonomy" id="933080"/>
    <lineage>
        <taxon>Bacteria</taxon>
        <taxon>Pseudomonadati</taxon>
        <taxon>Pseudomonadota</taxon>
        <taxon>Betaproteobacteria</taxon>
        <taxon>Burkholderiales</taxon>
        <taxon>Oxalobacteraceae</taxon>
        <taxon>Oxalobacter</taxon>
    </lineage>
</organism>
<accession>A0A9E9P4U3</accession>
<dbReference type="GO" id="GO:0015297">
    <property type="term" value="F:antiporter activity"/>
    <property type="evidence" value="ECO:0007669"/>
    <property type="project" value="UniProtKB-KW"/>
</dbReference>
<keyword evidence="7" id="KW-0406">Ion transport</keyword>
<evidence type="ECO:0000256" key="9">
    <source>
        <dbReference type="ARBA" id="ARBA00031636"/>
    </source>
</evidence>
<name>A0A9E9P4U3_9BURK</name>
<dbReference type="CDD" id="cd13131">
    <property type="entry name" value="MATE_NorM_like"/>
    <property type="match status" value="1"/>
</dbReference>
<feature type="transmembrane region" description="Helical" evidence="10">
    <location>
        <begin position="132"/>
        <end position="153"/>
    </location>
</feature>
<proteinExistence type="predicted"/>
<keyword evidence="4" id="KW-1003">Cell membrane</keyword>
<feature type="transmembrane region" description="Helical" evidence="10">
    <location>
        <begin position="96"/>
        <end position="120"/>
    </location>
</feature>
<evidence type="ECO:0000256" key="1">
    <source>
        <dbReference type="ARBA" id="ARBA00004429"/>
    </source>
</evidence>
<dbReference type="NCBIfam" id="TIGR00797">
    <property type="entry name" value="matE"/>
    <property type="match status" value="1"/>
</dbReference>
<sequence>MKNVQLASKNLTVSVASLAWPILIAQLAGIANPVLDTIMVARFSATDLAALAIGASIYVSVIVALNGVMQSLTPTFGQMYGAGQFREIGREVKQGVWLAIFLSFIGSLILFFPTPLLSIARARPELAEKATLYLRILAFSLPATLNFLVYITLNNAIARPKMVMAIQVCGLFLKVPLNTLFIFGGLGLPAMGGPGCALATLCLTWFMLITGWLILKLNPFYRFLHLFGTGIALPDWRSLKELLRLGLPLGLNYFIEVTSFTFMALFIARIGEDVVAGHQIIANLSSVLYMLPLATANATSTLVAQSIGAGNLLLARKIAFSGQRLAGCIAIFVGTNVWFFKDFIIGTYTSNPVIAKNALPLILFVCCYQFFDAIQVTAAHILRAYKVVLAPTLLYFMTLWCAGLGGGYLLAFNIFGLDLPSRITNAAGFWFSNGVSLVFLATFLFILLKRVEKQAAGNIA</sequence>
<keyword evidence="12" id="KW-1185">Reference proteome</keyword>
<dbReference type="PANTHER" id="PTHR43298">
    <property type="entry name" value="MULTIDRUG RESISTANCE PROTEIN NORM-RELATED"/>
    <property type="match status" value="1"/>
</dbReference>
<dbReference type="InterPro" id="IPR002528">
    <property type="entry name" value="MATE_fam"/>
</dbReference>
<dbReference type="GO" id="GO:0006811">
    <property type="term" value="P:monoatomic ion transport"/>
    <property type="evidence" value="ECO:0007669"/>
    <property type="project" value="UniProtKB-KW"/>
</dbReference>
<feature type="transmembrane region" description="Helical" evidence="10">
    <location>
        <begin position="290"/>
        <end position="313"/>
    </location>
</feature>
<evidence type="ECO:0000256" key="6">
    <source>
        <dbReference type="ARBA" id="ARBA00022989"/>
    </source>
</evidence>
<dbReference type="GO" id="GO:0042910">
    <property type="term" value="F:xenobiotic transmembrane transporter activity"/>
    <property type="evidence" value="ECO:0007669"/>
    <property type="project" value="InterPro"/>
</dbReference>
<reference evidence="11" key="1">
    <citation type="journal article" date="2022" name="Front. Microbiol.">
        <title>New perspectives on an old grouping: The genomic and phenotypic variability of Oxalobacter formigenes and the implications for calcium oxalate stone prevention.</title>
        <authorList>
            <person name="Chmiel J.A."/>
            <person name="Carr C."/>
            <person name="Stuivenberg G.A."/>
            <person name="Venema R."/>
            <person name="Chanyi R.M."/>
            <person name="Al K.F."/>
            <person name="Giguere D."/>
            <person name="Say H."/>
            <person name="Akouris P.P."/>
            <person name="Dominguez Romero S.A."/>
            <person name="Kwong A."/>
            <person name="Tai V."/>
            <person name="Koval S.F."/>
            <person name="Razvi H."/>
            <person name="Bjazevic J."/>
            <person name="Burton J.P."/>
        </authorList>
    </citation>
    <scope>NUCLEOTIDE SEQUENCE</scope>
    <source>
        <strain evidence="11">WoOx3</strain>
    </source>
</reference>
<dbReference type="Proteomes" id="UP001156215">
    <property type="component" value="Chromosome"/>
</dbReference>
<evidence type="ECO:0000313" key="11">
    <source>
        <dbReference type="EMBL" id="WAW10471.1"/>
    </source>
</evidence>
<evidence type="ECO:0000256" key="10">
    <source>
        <dbReference type="SAM" id="Phobius"/>
    </source>
</evidence>
<evidence type="ECO:0000256" key="8">
    <source>
        <dbReference type="ARBA" id="ARBA00023136"/>
    </source>
</evidence>
<feature type="transmembrane region" description="Helical" evidence="10">
    <location>
        <begin position="195"/>
        <end position="214"/>
    </location>
</feature>
<feature type="transmembrane region" description="Helical" evidence="10">
    <location>
        <begin position="251"/>
        <end position="270"/>
    </location>
</feature>
<evidence type="ECO:0000256" key="4">
    <source>
        <dbReference type="ARBA" id="ARBA00022475"/>
    </source>
</evidence>
<feature type="transmembrane region" description="Helical" evidence="10">
    <location>
        <begin position="427"/>
        <end position="448"/>
    </location>
</feature>
<dbReference type="InterPro" id="IPR050222">
    <property type="entry name" value="MATE_MdtK"/>
</dbReference>
<dbReference type="PANTHER" id="PTHR43298:SF2">
    <property type="entry name" value="FMN_FAD EXPORTER YEEO-RELATED"/>
    <property type="match status" value="1"/>
</dbReference>
<evidence type="ECO:0000256" key="5">
    <source>
        <dbReference type="ARBA" id="ARBA00022692"/>
    </source>
</evidence>
<dbReference type="AlphaFoldDB" id="A0A9E9P4U3"/>
<dbReference type="Pfam" id="PF01554">
    <property type="entry name" value="MatE"/>
    <property type="match status" value="2"/>
</dbReference>
<protein>
    <recommendedName>
        <fullName evidence="9">Multidrug-efflux transporter</fullName>
    </recommendedName>
</protein>
<feature type="transmembrane region" description="Helical" evidence="10">
    <location>
        <begin position="325"/>
        <end position="341"/>
    </location>
</feature>
<gene>
    <name evidence="11" type="ORF">NB640_02080</name>
</gene>
<keyword evidence="5 10" id="KW-0812">Transmembrane</keyword>